<dbReference type="STRING" id="1803665.GCA_001641335_05445"/>
<protein>
    <submittedName>
        <fullName evidence="3">Uncharacterized protein</fullName>
    </submittedName>
</protein>
<accession>A0A560DPE2</accession>
<dbReference type="EMBL" id="VITK01000005">
    <property type="protein sequence ID" value="TWA98976.1"/>
    <property type="molecule type" value="Genomic_DNA"/>
</dbReference>
<dbReference type="PANTHER" id="PTHR34001">
    <property type="entry name" value="BLL7405 PROTEIN"/>
    <property type="match status" value="1"/>
</dbReference>
<name>A0A560DPE2_9BRAD</name>
<keyword evidence="4" id="KW-1185">Reference proteome</keyword>
<gene>
    <name evidence="3" type="ORF">FBZ96_105655</name>
</gene>
<dbReference type="InterPro" id="IPR051692">
    <property type="entry name" value="OMP-like"/>
</dbReference>
<evidence type="ECO:0000256" key="1">
    <source>
        <dbReference type="ARBA" id="ARBA00038306"/>
    </source>
</evidence>
<evidence type="ECO:0000313" key="3">
    <source>
        <dbReference type="EMBL" id="TWA98976.1"/>
    </source>
</evidence>
<reference evidence="3 4" key="1">
    <citation type="submission" date="2019-06" db="EMBL/GenBank/DDBJ databases">
        <title>Genomic Encyclopedia of Type Strains, Phase IV (KMG-V): Genome sequencing to study the core and pangenomes of soil and plant-associated prokaryotes.</title>
        <authorList>
            <person name="Whitman W."/>
        </authorList>
    </citation>
    <scope>NUCLEOTIDE SEQUENCE [LARGE SCALE GENOMIC DNA]</scope>
    <source>
        <strain evidence="3 4">BR 510</strain>
    </source>
</reference>
<evidence type="ECO:0000256" key="2">
    <source>
        <dbReference type="SAM" id="SignalP"/>
    </source>
</evidence>
<dbReference type="PANTHER" id="PTHR34001:SF3">
    <property type="entry name" value="BLL7405 PROTEIN"/>
    <property type="match status" value="1"/>
</dbReference>
<dbReference type="InterPro" id="IPR011250">
    <property type="entry name" value="OMP/PagP_B-barrel"/>
</dbReference>
<feature type="signal peptide" evidence="2">
    <location>
        <begin position="1"/>
        <end position="22"/>
    </location>
</feature>
<evidence type="ECO:0000313" key="4">
    <source>
        <dbReference type="Proteomes" id="UP000319949"/>
    </source>
</evidence>
<dbReference type="Proteomes" id="UP000319949">
    <property type="component" value="Unassembled WGS sequence"/>
</dbReference>
<dbReference type="SUPFAM" id="SSF56925">
    <property type="entry name" value="OMPA-like"/>
    <property type="match status" value="1"/>
</dbReference>
<keyword evidence="2" id="KW-0732">Signal</keyword>
<sequence length="193" mass="20466">MNRVLLGAIAFIALAASAAVLAAKPHVKASPPVIPSHDWSGFYIGINGGGFSAHQCWETVNADGVVVAPPVDMGYHNATGGTVGGQIGYRRLIANSLFAWKLRAVGLISMADANLAFAGVLNESKFDAFDLVTGQVVRVWNSVLLYLKGGAAVVRDKCRVFDFASISHRDPESLCALLLSQASINNACHFPER</sequence>
<comment type="similarity">
    <text evidence="1">Belongs to the Omp25/RopB family.</text>
</comment>
<feature type="chain" id="PRO_5022009835" evidence="2">
    <location>
        <begin position="23"/>
        <end position="193"/>
    </location>
</feature>
<comment type="caution">
    <text evidence="3">The sequence shown here is derived from an EMBL/GenBank/DDBJ whole genome shotgun (WGS) entry which is preliminary data.</text>
</comment>
<proteinExistence type="inferred from homology"/>
<organism evidence="3 4">
    <name type="scientific">Bradyrhizobium stylosanthis</name>
    <dbReference type="NCBI Taxonomy" id="1803665"/>
    <lineage>
        <taxon>Bacteria</taxon>
        <taxon>Pseudomonadati</taxon>
        <taxon>Pseudomonadota</taxon>
        <taxon>Alphaproteobacteria</taxon>
        <taxon>Hyphomicrobiales</taxon>
        <taxon>Nitrobacteraceae</taxon>
        <taxon>Bradyrhizobium</taxon>
    </lineage>
</organism>
<dbReference type="AlphaFoldDB" id="A0A560DPE2"/>